<evidence type="ECO:0000313" key="3">
    <source>
        <dbReference type="Proteomes" id="UP000198418"/>
    </source>
</evidence>
<feature type="chain" id="PRO_5012397435" evidence="1">
    <location>
        <begin position="22"/>
        <end position="125"/>
    </location>
</feature>
<dbReference type="OrthoDB" id="7371803at2"/>
<dbReference type="RefSeq" id="WP_088522233.1">
    <property type="nucleotide sequence ID" value="NZ_FYDG01000016.1"/>
</dbReference>
<dbReference type="Pfam" id="PF11604">
    <property type="entry name" value="CusF_Ec"/>
    <property type="match status" value="1"/>
</dbReference>
<keyword evidence="1" id="KW-0732">Signal</keyword>
<feature type="signal peptide" evidence="1">
    <location>
        <begin position="1"/>
        <end position="21"/>
    </location>
</feature>
<evidence type="ECO:0000256" key="1">
    <source>
        <dbReference type="SAM" id="SignalP"/>
    </source>
</evidence>
<name>A0A212S8R7_RHOAC</name>
<organism evidence="2 3">
    <name type="scientific">Rhodoblastus acidophilus</name>
    <name type="common">Rhodopseudomonas acidophila</name>
    <dbReference type="NCBI Taxonomy" id="1074"/>
    <lineage>
        <taxon>Bacteria</taxon>
        <taxon>Pseudomonadati</taxon>
        <taxon>Pseudomonadota</taxon>
        <taxon>Alphaproteobacteria</taxon>
        <taxon>Hyphomicrobiales</taxon>
        <taxon>Rhodoblastaceae</taxon>
        <taxon>Rhodoblastus</taxon>
    </lineage>
</organism>
<dbReference type="EMBL" id="FYDG01000016">
    <property type="protein sequence ID" value="SNB81757.1"/>
    <property type="molecule type" value="Genomic_DNA"/>
</dbReference>
<protein>
    <submittedName>
        <fullName evidence="2">Copper binding protein CusF</fullName>
    </submittedName>
</protein>
<dbReference type="Proteomes" id="UP000198418">
    <property type="component" value="Unassembled WGS sequence"/>
</dbReference>
<keyword evidence="3" id="KW-1185">Reference proteome</keyword>
<proteinExistence type="predicted"/>
<accession>A0A212S8R7</accession>
<gene>
    <name evidence="2" type="ORF">SAMN06265338_11649</name>
</gene>
<dbReference type="InterPro" id="IPR021647">
    <property type="entry name" value="CusF_Ec"/>
</dbReference>
<reference evidence="3" key="1">
    <citation type="submission" date="2017-06" db="EMBL/GenBank/DDBJ databases">
        <authorList>
            <person name="Varghese N."/>
            <person name="Submissions S."/>
        </authorList>
    </citation>
    <scope>NUCLEOTIDE SEQUENCE [LARGE SCALE GENOMIC DNA]</scope>
    <source>
        <strain evidence="3">DSM 137</strain>
    </source>
</reference>
<evidence type="ECO:0000313" key="2">
    <source>
        <dbReference type="EMBL" id="SNB81757.1"/>
    </source>
</evidence>
<dbReference type="AlphaFoldDB" id="A0A212S8R7"/>
<dbReference type="Gene3D" id="2.40.50.320">
    <property type="entry name" value="Copper binding periplasmic protein CusF"/>
    <property type="match status" value="1"/>
</dbReference>
<sequence>MLKSHSTLAFALACALTTASVAPTLAMGRMNGPEWLTMMEKIRKDKEPAGSPLWVNVKVKKADVAGGTLTISHGAISKIHMPAMTMTFPVTDPTHLQMLHKGDPVQIEVANQDGTVRVIDFKMQH</sequence>
<dbReference type="InterPro" id="IPR042230">
    <property type="entry name" value="CusF_sf"/>
</dbReference>